<evidence type="ECO:0000259" key="1">
    <source>
        <dbReference type="Pfam" id="PF12697"/>
    </source>
</evidence>
<dbReference type="GO" id="GO:0047372">
    <property type="term" value="F:monoacylglycerol lipase activity"/>
    <property type="evidence" value="ECO:0007669"/>
    <property type="project" value="TreeGrafter"/>
</dbReference>
<dbReference type="SUPFAM" id="SSF53474">
    <property type="entry name" value="alpha/beta-Hydrolases"/>
    <property type="match status" value="1"/>
</dbReference>
<dbReference type="InterPro" id="IPR050266">
    <property type="entry name" value="AB_hydrolase_sf"/>
</dbReference>
<dbReference type="GO" id="GO:0016020">
    <property type="term" value="C:membrane"/>
    <property type="evidence" value="ECO:0007669"/>
    <property type="project" value="TreeGrafter"/>
</dbReference>
<proteinExistence type="predicted"/>
<reference evidence="2 3" key="1">
    <citation type="journal article" date="2014" name="BMC Genomics">
        <title>Comparative genome sequencing reveals chemotype-specific gene clusters in the toxigenic black mold Stachybotrys.</title>
        <authorList>
            <person name="Semeiks J."/>
            <person name="Borek D."/>
            <person name="Otwinowski Z."/>
            <person name="Grishin N.V."/>
        </authorList>
    </citation>
    <scope>NUCLEOTIDE SEQUENCE [LARGE SCALE GENOMIC DNA]</scope>
    <source>
        <strain evidence="3">CBS 109288 / IBT 7711</strain>
    </source>
</reference>
<dbReference type="HOGENOM" id="CLU_020336_50_3_1"/>
<dbReference type="OrthoDB" id="2498029at2759"/>
<dbReference type="AlphaFoldDB" id="A0A084AFS5"/>
<feature type="domain" description="AB hydrolase-1" evidence="1">
    <location>
        <begin position="26"/>
        <end position="254"/>
    </location>
</feature>
<dbReference type="PANTHER" id="PTHR43798:SF5">
    <property type="entry name" value="MONOACYLGLYCEROL LIPASE ABHD6"/>
    <property type="match status" value="1"/>
</dbReference>
<dbReference type="Pfam" id="PF12697">
    <property type="entry name" value="Abhydrolase_6"/>
    <property type="match status" value="1"/>
</dbReference>
<dbReference type="GO" id="GO:0046464">
    <property type="term" value="P:acylglycerol catabolic process"/>
    <property type="evidence" value="ECO:0007669"/>
    <property type="project" value="TreeGrafter"/>
</dbReference>
<dbReference type="EMBL" id="KL648750">
    <property type="protein sequence ID" value="KEY64154.1"/>
    <property type="molecule type" value="Genomic_DNA"/>
</dbReference>
<accession>A0A084AFS5</accession>
<sequence>MPVIQVSGQAIYYQHLLASGRNAATLLFIHGLGSSHAFYNTVAPGLVQNGFSCLLLDTPGSGLSRFNGQDKSSSELAVAITELLTKLDINPDSLFAIGHSMGAMLACEIAARAPVRGVVLIGPVHPTPALAEIFASRIETVEKQGIEVLADSIPTAATGSKASATQRAFIRALILSQSPQGYASLCRTIAQAKPSPYEQLRCPILIIAGGEDKTSPLPGCNTIFNRWGCAKEEKKLAVLEGVGHWHCIEAADQVSTLVGNFATAYSHKESP</sequence>
<dbReference type="PANTHER" id="PTHR43798">
    <property type="entry name" value="MONOACYLGLYCEROL LIPASE"/>
    <property type="match status" value="1"/>
</dbReference>
<name>A0A084AFS5_STACB</name>
<dbReference type="Proteomes" id="UP000028045">
    <property type="component" value="Unassembled WGS sequence"/>
</dbReference>
<evidence type="ECO:0000313" key="3">
    <source>
        <dbReference type="Proteomes" id="UP000028045"/>
    </source>
</evidence>
<gene>
    <name evidence="2" type="ORF">S7711_03448</name>
</gene>
<evidence type="ECO:0000313" key="2">
    <source>
        <dbReference type="EMBL" id="KEY64154.1"/>
    </source>
</evidence>
<keyword evidence="3" id="KW-1185">Reference proteome</keyword>
<dbReference type="InterPro" id="IPR000073">
    <property type="entry name" value="AB_hydrolase_1"/>
</dbReference>
<dbReference type="Gene3D" id="3.40.50.1820">
    <property type="entry name" value="alpha/beta hydrolase"/>
    <property type="match status" value="1"/>
</dbReference>
<dbReference type="InterPro" id="IPR029058">
    <property type="entry name" value="AB_hydrolase_fold"/>
</dbReference>
<organism evidence="2 3">
    <name type="scientific">Stachybotrys chartarum (strain CBS 109288 / IBT 7711)</name>
    <name type="common">Toxic black mold</name>
    <name type="synonym">Stilbospora chartarum</name>
    <dbReference type="NCBI Taxonomy" id="1280523"/>
    <lineage>
        <taxon>Eukaryota</taxon>
        <taxon>Fungi</taxon>
        <taxon>Dikarya</taxon>
        <taxon>Ascomycota</taxon>
        <taxon>Pezizomycotina</taxon>
        <taxon>Sordariomycetes</taxon>
        <taxon>Hypocreomycetidae</taxon>
        <taxon>Hypocreales</taxon>
        <taxon>Stachybotryaceae</taxon>
        <taxon>Stachybotrys</taxon>
    </lineage>
</organism>
<protein>
    <recommendedName>
        <fullName evidence="1">AB hydrolase-1 domain-containing protein</fullName>
    </recommendedName>
</protein>